<evidence type="ECO:0000256" key="8">
    <source>
        <dbReference type="ARBA" id="ARBA00023136"/>
    </source>
</evidence>
<dbReference type="Gene3D" id="1.10.287.770">
    <property type="entry name" value="YojJ-like"/>
    <property type="match status" value="1"/>
</dbReference>
<organism evidence="13 15">
    <name type="scientific">Didymodactylos carnosus</name>
    <dbReference type="NCBI Taxonomy" id="1234261"/>
    <lineage>
        <taxon>Eukaryota</taxon>
        <taxon>Metazoa</taxon>
        <taxon>Spiralia</taxon>
        <taxon>Gnathifera</taxon>
        <taxon>Rotifera</taxon>
        <taxon>Eurotatoria</taxon>
        <taxon>Bdelloidea</taxon>
        <taxon>Philodinida</taxon>
        <taxon>Philodinidae</taxon>
        <taxon>Didymodactylos</taxon>
    </lineage>
</organism>
<evidence type="ECO:0000256" key="4">
    <source>
        <dbReference type="ARBA" id="ARBA00022692"/>
    </source>
</evidence>
<reference evidence="13" key="1">
    <citation type="submission" date="2021-02" db="EMBL/GenBank/DDBJ databases">
        <authorList>
            <person name="Nowell W R."/>
        </authorList>
    </citation>
    <scope>NUCLEOTIDE SEQUENCE</scope>
</reference>
<keyword evidence="6" id="KW-0915">Sodium</keyword>
<evidence type="ECO:0000256" key="5">
    <source>
        <dbReference type="ARBA" id="ARBA00022989"/>
    </source>
</evidence>
<evidence type="ECO:0000256" key="2">
    <source>
        <dbReference type="ARBA" id="ARBA00022448"/>
    </source>
</evidence>
<dbReference type="GO" id="GO:0005886">
    <property type="term" value="C:plasma membrane"/>
    <property type="evidence" value="ECO:0007669"/>
    <property type="project" value="TreeGrafter"/>
</dbReference>
<feature type="transmembrane region" description="Helical" evidence="12">
    <location>
        <begin position="518"/>
        <end position="546"/>
    </location>
</feature>
<evidence type="ECO:0000256" key="10">
    <source>
        <dbReference type="ARBA" id="ARBA00023303"/>
    </source>
</evidence>
<evidence type="ECO:0000256" key="9">
    <source>
        <dbReference type="ARBA" id="ARBA00023201"/>
    </source>
</evidence>
<dbReference type="PANTHER" id="PTHR11690">
    <property type="entry name" value="AMILORIDE-SENSITIVE SODIUM CHANNEL-RELATED"/>
    <property type="match status" value="1"/>
</dbReference>
<keyword evidence="5 12" id="KW-1133">Transmembrane helix</keyword>
<dbReference type="PANTHER" id="PTHR11690:SF248">
    <property type="entry name" value="PICKPOCKET 17, ISOFORM A"/>
    <property type="match status" value="1"/>
</dbReference>
<name>A0A814LZ69_9BILA</name>
<evidence type="ECO:0000256" key="11">
    <source>
        <dbReference type="RuleBase" id="RU000679"/>
    </source>
</evidence>
<keyword evidence="3 11" id="KW-0894">Sodium channel</keyword>
<comment type="subcellular location">
    <subcellularLocation>
        <location evidence="1">Membrane</location>
        <topology evidence="1">Multi-pass membrane protein</topology>
    </subcellularLocation>
</comment>
<dbReference type="AlphaFoldDB" id="A0A814LZ69"/>
<evidence type="ECO:0000313" key="13">
    <source>
        <dbReference type="EMBL" id="CAF1069704.1"/>
    </source>
</evidence>
<evidence type="ECO:0000256" key="7">
    <source>
        <dbReference type="ARBA" id="ARBA00023065"/>
    </source>
</evidence>
<keyword evidence="8 12" id="KW-0472">Membrane</keyword>
<keyword evidence="2 11" id="KW-0813">Transport</keyword>
<keyword evidence="4 11" id="KW-0812">Transmembrane</keyword>
<accession>A0A814LZ69</accession>
<dbReference type="GO" id="GO:0015280">
    <property type="term" value="F:ligand-gated sodium channel activity"/>
    <property type="evidence" value="ECO:0007669"/>
    <property type="project" value="TreeGrafter"/>
</dbReference>
<dbReference type="Pfam" id="PF00858">
    <property type="entry name" value="ASC"/>
    <property type="match status" value="1"/>
</dbReference>
<keyword evidence="10 11" id="KW-0407">Ion channel</keyword>
<evidence type="ECO:0000256" key="6">
    <source>
        <dbReference type="ARBA" id="ARBA00023053"/>
    </source>
</evidence>
<keyword evidence="7 11" id="KW-0406">Ion transport</keyword>
<dbReference type="EMBL" id="CAJOBC010004681">
    <property type="protein sequence ID" value="CAF3836955.1"/>
    <property type="molecule type" value="Genomic_DNA"/>
</dbReference>
<protein>
    <submittedName>
        <fullName evidence="13">Uncharacterized protein</fullName>
    </submittedName>
</protein>
<dbReference type="EMBL" id="CAJNOQ010004681">
    <property type="protein sequence ID" value="CAF1069704.1"/>
    <property type="molecule type" value="Genomic_DNA"/>
</dbReference>
<sequence length="570" mass="66070">MPLENDNKKGTEGEEDETATSIIKQWLTHSPSHGIGRIGRAKSKSQLILWLIIVAVFTTAMIYSIQDVTVQYMSRPTKISIEMKYETNSSHFPAFTFCNINPIRIDLFSEKLNYDYQREKNRTISRWLNTTDWWKVLNTSMIKPKPISPGKRNSVEEPDDPQLSEGMRFAKNLTADEFKQALAEHLYRLLNFSNNGTSNYDQIRTTYGYKLEDMLLKCTFNGRACDGAFRNLFHPEYGNCYTFDHEKVGRQSSFRSIKGIGETNNNDYTLSLELYLHQQYYSEHLDEKAAFRAFLHRKHEVPIVAQNSLYLAPNTYSKLVFSKRIIRHVSSRASPCRKELTSEMSSKFKTNEDNVYTQALCIRFCEQLFILRYCHCIEPLAMMFFRSSTLDVNGTIASATVCNLTETCVAVKQNFSSDDCTECLPECETFQYNIQTSYAKYPNVKSYDKVWRDIEEHFKNDTSFTLLQDTKGNRREIIRENMVAVEISASTYGTEILTETPIWTWTDLVSSIGGQTGLWIGISLMSFMGIVELFVLLVQHLMLMMWKECKKRWERSKKRCSINSEDIVKN</sequence>
<proteinExistence type="inferred from homology"/>
<evidence type="ECO:0000313" key="14">
    <source>
        <dbReference type="EMBL" id="CAF3836955.1"/>
    </source>
</evidence>
<gene>
    <name evidence="13" type="ORF">GPM918_LOCUS17209</name>
    <name evidence="14" type="ORF">SRO942_LOCUS17208</name>
</gene>
<evidence type="ECO:0000256" key="12">
    <source>
        <dbReference type="SAM" id="Phobius"/>
    </source>
</evidence>
<dbReference type="OrthoDB" id="10051479at2759"/>
<feature type="transmembrane region" description="Helical" evidence="12">
    <location>
        <begin position="47"/>
        <end position="65"/>
    </location>
</feature>
<dbReference type="Proteomes" id="UP000663829">
    <property type="component" value="Unassembled WGS sequence"/>
</dbReference>
<evidence type="ECO:0000256" key="1">
    <source>
        <dbReference type="ARBA" id="ARBA00004141"/>
    </source>
</evidence>
<keyword evidence="9 11" id="KW-0739">Sodium transport</keyword>
<comment type="similarity">
    <text evidence="11">Belongs to the amiloride-sensitive sodium channel (TC 1.A.6) family.</text>
</comment>
<dbReference type="PRINTS" id="PR01078">
    <property type="entry name" value="AMINACHANNEL"/>
</dbReference>
<keyword evidence="15" id="KW-1185">Reference proteome</keyword>
<dbReference type="InterPro" id="IPR001873">
    <property type="entry name" value="ENaC"/>
</dbReference>
<dbReference type="Gene3D" id="2.60.470.10">
    <property type="entry name" value="Acid-sensing ion channels like domains"/>
    <property type="match status" value="1"/>
</dbReference>
<comment type="caution">
    <text evidence="13">The sequence shown here is derived from an EMBL/GenBank/DDBJ whole genome shotgun (WGS) entry which is preliminary data.</text>
</comment>
<evidence type="ECO:0000256" key="3">
    <source>
        <dbReference type="ARBA" id="ARBA00022461"/>
    </source>
</evidence>
<dbReference type="Proteomes" id="UP000681722">
    <property type="component" value="Unassembled WGS sequence"/>
</dbReference>
<evidence type="ECO:0000313" key="15">
    <source>
        <dbReference type="Proteomes" id="UP000663829"/>
    </source>
</evidence>